<evidence type="ECO:0000313" key="3">
    <source>
        <dbReference type="Proteomes" id="UP000564604"/>
    </source>
</evidence>
<reference evidence="2 3" key="1">
    <citation type="journal article" date="2020" name="Front. Microbiol.">
        <title>Genetic Organization of the aprX-lipA2 Operon Affects the Proteolytic Potential of Pseudomonas Species in Milk.</title>
        <authorList>
            <person name="Maier C."/>
            <person name="Huptas C."/>
            <person name="von Neubeck M."/>
            <person name="Scherer S."/>
            <person name="Wenning M."/>
            <person name="Lucking G."/>
        </authorList>
    </citation>
    <scope>NUCLEOTIDE SEQUENCE [LARGE SCALE GENOMIC DNA]</scope>
    <source>
        <strain evidence="2 3">WS 5094</strain>
    </source>
</reference>
<organism evidence="2 3">
    <name type="scientific">Pseudomonas fragi</name>
    <dbReference type="NCBI Taxonomy" id="296"/>
    <lineage>
        <taxon>Bacteria</taxon>
        <taxon>Pseudomonadati</taxon>
        <taxon>Pseudomonadota</taxon>
        <taxon>Gammaproteobacteria</taxon>
        <taxon>Pseudomonadales</taxon>
        <taxon>Pseudomonadaceae</taxon>
        <taxon>Pseudomonas</taxon>
    </lineage>
</organism>
<gene>
    <name evidence="2" type="ORF">HBN89_16135</name>
</gene>
<proteinExistence type="predicted"/>
<comment type="caution">
    <text evidence="2">The sequence shown here is derived from an EMBL/GenBank/DDBJ whole genome shotgun (WGS) entry which is preliminary data.</text>
</comment>
<protein>
    <submittedName>
        <fullName evidence="2">Uncharacterized protein</fullName>
    </submittedName>
</protein>
<feature type="region of interest" description="Disordered" evidence="1">
    <location>
        <begin position="1"/>
        <end position="20"/>
    </location>
</feature>
<dbReference type="AlphaFoldDB" id="A0A9Q5B352"/>
<dbReference type="Proteomes" id="UP000564604">
    <property type="component" value="Unassembled WGS sequence"/>
</dbReference>
<sequence>MTLGVKLVSRPEKASKPTESSRVSAMNFNLFSVIAASAISATVALPASASTVVSDKKSASYTQKYLQQSANFYAALDHKTRS</sequence>
<evidence type="ECO:0000256" key="1">
    <source>
        <dbReference type="SAM" id="MobiDB-lite"/>
    </source>
</evidence>
<dbReference type="EMBL" id="JAAQYX010000022">
    <property type="protein sequence ID" value="NNB50786.1"/>
    <property type="molecule type" value="Genomic_DNA"/>
</dbReference>
<name>A0A9Q5B352_PSEFR</name>
<accession>A0A9Q5B352</accession>
<evidence type="ECO:0000313" key="2">
    <source>
        <dbReference type="EMBL" id="NNB50786.1"/>
    </source>
</evidence>
<dbReference type="RefSeq" id="WP_141229043.1">
    <property type="nucleotide sequence ID" value="NZ_JAAEBQ010000001.1"/>
</dbReference>